<dbReference type="InterPro" id="IPR035974">
    <property type="entry name" value="Rap/Ran-GAP_sf"/>
</dbReference>
<reference evidence="4" key="3">
    <citation type="submission" date="2025-09" db="UniProtKB">
        <authorList>
            <consortium name="Ensembl"/>
        </authorList>
    </citation>
    <scope>IDENTIFICATION</scope>
</reference>
<keyword evidence="5" id="KW-1185">Reference proteome</keyword>
<evidence type="ECO:0000313" key="5">
    <source>
        <dbReference type="Proteomes" id="UP000007875"/>
    </source>
</evidence>
<feature type="region of interest" description="Disordered" evidence="2">
    <location>
        <begin position="1286"/>
        <end position="1315"/>
    </location>
</feature>
<dbReference type="InterPro" id="IPR000331">
    <property type="entry name" value="Rap/Ran_GAP_dom"/>
</dbReference>
<protein>
    <recommendedName>
        <fullName evidence="3">Rap-GAP domain-containing protein</fullName>
    </recommendedName>
</protein>
<keyword evidence="1" id="KW-0343">GTPase activation</keyword>
<sequence length="1455" mass="161677">MYEEWVSLENEVLDLLKCQSVLHSYPSNVGRDVAKSVVACLAASQSTQRNEISTQLETNTQIKWTMEVICFGLSLSLSEYETLRDSVSIYLNWLSVAWNPKASIPQPLRDEPLPYVRTIIFHLQNIFVIRPEGSMNNQLSLCQTVLRSIQSLAHESKIIDRETWEAILMFILKVSNVLLAPPSQPNGLAEQLCEQLMHTMFDVWMLSCWRCFPTPSMWKTARIMVAGWRHHSPVVEWWAKVTSALTARLLTFMYGPEFPPYKIPDEDMKYIPAEMNNEQIAQSWFRMLHIISDPVELSNSSKFSKTPIFMERSLKSDTYFDASQHPCLRLLPYIFLKAMKGVSSLVDAFLGLSSEKRYEVTYPNILLQISTPITPTNARKSGKNKKGGSSFPRAPSSPLPSSTSPNSNQLSSQSSTQPSTTPDMHPHPTPLRPQVNSVLHLFGEWLFDAALASCKFEKVENRGRTPSGAFSTTNLLPVSPPSDMVTNPMFDGSEFPESSDAGRAEACGALCRLMCCKKTGEHILPVYLSRFYLVMSQGLLGDSKQVIASILLNSVDLMRIDLPGVTCLLPALLSTLESILPDRDLQHYKPYLNTTELRRAAIHLLISMVPLPLHYNTLEVEVLWTPSGEKLTFQSVKKRLLELLIGALQCETDAINTQMILGALLLALHDSALFESLGESAKPKGEPLGVVQPNENEVIPVGKLISIIPGLFGLEMKLPFGTKSCVTDLNTFYQIMSRNCSTCVFDTAYGLFVQIINLVSQRLDAWKSDISISLSALELLSGLAKANINMEDSNECLGAVHGLCQYIVHQCERPPPQHKRELHSMIVSAFHTLSVWLTEHPYLMHNKTCLNEVLEIIELGISGSKSKSDETSVMKADKELNPVSMRVLEAAEGLLIIVFEHLGAFPSPCSPASTCSLLDERLLLAHASGGRNIAMNEAVSRFRYFGLHNGALLSILEENLGNEQEPVPTVTMIIRSSSGRKVWTSQLRQTPRYPMTPDLYLAQPQRPKPLHDQGAPKRPKYRTFPEEVDRIPLVNADCSIPLLCDVPDPEQAVQIEKLHNLIEAQKLYDDEISKQVAANAERMPGCSPLAPTNEFQAARLILSHMNQLTLDSVKAKPQARLGPDLVMLSSNDFAFSSDLVSLDATPTRNQDTVFVFYVKSGQTDRQEILNNVSNPGISLHPTFGEFLLSLGWPVSVATHPGWNVPYPQNLSHLTPTDPINLNEVPPGVFSGSEYILYYADCGTEVAFIVPRLAMLDPEPHDGVVEEDGVDSHPSTKPKLTLDLTAAAAESPTSPTGSVGSRGKKTPAPNRPNVSQNPDARVALVWAESYDLRLNHITDLNSFITSIPSFSRIKDAVIIFIHPLESGLFRIYVKGQNALKGGVAVPLVSGMVVSRRGLGPAVRMTCMNICERRRLASDSYIPPHVKRKQAINELFNKYQRRCTEPVFFTSVFTDVT</sequence>
<dbReference type="GO" id="GO:0051056">
    <property type="term" value="P:regulation of small GTPase mediated signal transduction"/>
    <property type="evidence" value="ECO:0007669"/>
    <property type="project" value="InterPro"/>
</dbReference>
<evidence type="ECO:0000256" key="2">
    <source>
        <dbReference type="SAM" id="MobiDB-lite"/>
    </source>
</evidence>
<reference evidence="4" key="2">
    <citation type="submission" date="2025-08" db="UniProtKB">
        <authorList>
            <consortium name="Ensembl"/>
        </authorList>
    </citation>
    <scope>IDENTIFICATION</scope>
</reference>
<dbReference type="PROSITE" id="PS50085">
    <property type="entry name" value="RAPGAP"/>
    <property type="match status" value="1"/>
</dbReference>
<name>H2ZQ54_CIOSA</name>
<accession>H2ZQ54</accession>
<reference evidence="5" key="1">
    <citation type="submission" date="2003-08" db="EMBL/GenBank/DDBJ databases">
        <authorList>
            <person name="Birren B."/>
            <person name="Nusbaum C."/>
            <person name="Abebe A."/>
            <person name="Abouelleil A."/>
            <person name="Adekoya E."/>
            <person name="Ait-zahra M."/>
            <person name="Allen N."/>
            <person name="Allen T."/>
            <person name="An P."/>
            <person name="Anderson M."/>
            <person name="Anderson S."/>
            <person name="Arachchi H."/>
            <person name="Armbruster J."/>
            <person name="Bachantsang P."/>
            <person name="Baldwin J."/>
            <person name="Barry A."/>
            <person name="Bayul T."/>
            <person name="Blitshsteyn B."/>
            <person name="Bloom T."/>
            <person name="Blye J."/>
            <person name="Boguslavskiy L."/>
            <person name="Borowsky M."/>
            <person name="Boukhgalter B."/>
            <person name="Brunache A."/>
            <person name="Butler J."/>
            <person name="Calixte N."/>
            <person name="Calvo S."/>
            <person name="Camarata J."/>
            <person name="Campo K."/>
            <person name="Chang J."/>
            <person name="Cheshatsang Y."/>
            <person name="Citroen M."/>
            <person name="Collymore A."/>
            <person name="Considine T."/>
            <person name="Cook A."/>
            <person name="Cooke P."/>
            <person name="Corum B."/>
            <person name="Cuomo C."/>
            <person name="David R."/>
            <person name="Dawoe T."/>
            <person name="Degray S."/>
            <person name="Dodge S."/>
            <person name="Dooley K."/>
            <person name="Dorje P."/>
            <person name="Dorjee K."/>
            <person name="Dorris L."/>
            <person name="Duffey N."/>
            <person name="Dupes A."/>
            <person name="Elkins T."/>
            <person name="Engels R."/>
            <person name="Erickson J."/>
            <person name="Farina A."/>
            <person name="Faro S."/>
            <person name="Ferreira P."/>
            <person name="Fischer H."/>
            <person name="Fitzgerald M."/>
            <person name="Foley K."/>
            <person name="Gage D."/>
            <person name="Galagan J."/>
            <person name="Gearin G."/>
            <person name="Gnerre S."/>
            <person name="Gnirke A."/>
            <person name="Goyette A."/>
            <person name="Graham J."/>
            <person name="Grandbois E."/>
            <person name="Gyaltsen K."/>
            <person name="Hafez N."/>
            <person name="Hagopian D."/>
            <person name="Hagos B."/>
            <person name="Hall J."/>
            <person name="Hatcher B."/>
            <person name="Heller A."/>
            <person name="Higgins H."/>
            <person name="Honan T."/>
            <person name="Horn A."/>
            <person name="Houde N."/>
            <person name="Hughes L."/>
            <person name="Hulme W."/>
            <person name="Husby E."/>
            <person name="Iliev I."/>
            <person name="Jaffe D."/>
            <person name="Jones C."/>
            <person name="Kamal M."/>
            <person name="Kamat A."/>
            <person name="Kamvysselis M."/>
            <person name="Karlsson E."/>
            <person name="Kells C."/>
            <person name="Kieu A."/>
            <person name="Kisner P."/>
            <person name="Kodira C."/>
            <person name="Kulbokas E."/>
            <person name="Labutti K."/>
            <person name="Lama D."/>
            <person name="Landers T."/>
            <person name="Leger J."/>
            <person name="Levine S."/>
            <person name="Lewis D."/>
            <person name="Lewis T."/>
            <person name="Lindblad-toh K."/>
            <person name="Liu X."/>
            <person name="Lokyitsang T."/>
            <person name="Lokyitsang Y."/>
            <person name="Lucien O."/>
            <person name="Lui A."/>
            <person name="Ma L.J."/>
            <person name="Mabbitt R."/>
            <person name="Macdonald J."/>
            <person name="Maclean C."/>
            <person name="Major J."/>
            <person name="Manning J."/>
            <person name="Marabella R."/>
            <person name="Maru K."/>
            <person name="Matthews C."/>
            <person name="Mauceli E."/>
            <person name="Mccarthy M."/>
            <person name="Mcdonough S."/>
            <person name="Mcghee T."/>
            <person name="Meldrim J."/>
            <person name="Meneus L."/>
            <person name="Mesirov J."/>
            <person name="Mihalev A."/>
            <person name="Mihova T."/>
            <person name="Mikkelsen T."/>
            <person name="Mlenga V."/>
            <person name="Moru K."/>
            <person name="Mozes J."/>
            <person name="Mulrain L."/>
            <person name="Munson G."/>
            <person name="Naylor J."/>
            <person name="Newes C."/>
            <person name="Nguyen C."/>
            <person name="Nguyen N."/>
            <person name="Nguyen T."/>
            <person name="Nicol R."/>
            <person name="Nielsen C."/>
            <person name="Nizzari M."/>
            <person name="Norbu C."/>
            <person name="Norbu N."/>
            <person name="O'donnell P."/>
            <person name="Okoawo O."/>
            <person name="O'leary S."/>
            <person name="Omotosho B."/>
            <person name="O'neill K."/>
            <person name="Osman S."/>
            <person name="Parker S."/>
            <person name="Perrin D."/>
            <person name="Phunkhang P."/>
            <person name="Piqani B."/>
            <person name="Purcell S."/>
            <person name="Rachupka T."/>
            <person name="Ramasamy U."/>
            <person name="Rameau R."/>
            <person name="Ray V."/>
            <person name="Raymond C."/>
            <person name="Retta R."/>
            <person name="Richardson S."/>
            <person name="Rise C."/>
            <person name="Rodriguez J."/>
            <person name="Rogers J."/>
            <person name="Rogov P."/>
            <person name="Rutman M."/>
            <person name="Schupbach R."/>
            <person name="Seaman C."/>
            <person name="Settipalli S."/>
            <person name="Sharpe T."/>
            <person name="Sheridan J."/>
            <person name="Sherpa N."/>
            <person name="Shi J."/>
            <person name="Smirnov S."/>
            <person name="Smith C."/>
            <person name="Sougnez C."/>
            <person name="Spencer B."/>
            <person name="Stalker J."/>
            <person name="Stange-thomann N."/>
            <person name="Stavropoulos S."/>
            <person name="Stetson K."/>
            <person name="Stone C."/>
            <person name="Stone S."/>
            <person name="Stubbs M."/>
            <person name="Talamas J."/>
            <person name="Tchuinga P."/>
            <person name="Tenzing P."/>
            <person name="Tesfaye S."/>
            <person name="Theodore J."/>
            <person name="Thoulutsang Y."/>
            <person name="Topham K."/>
            <person name="Towey S."/>
            <person name="Tsamla T."/>
            <person name="Tsomo N."/>
            <person name="Vallee D."/>
            <person name="Vassiliev H."/>
            <person name="Venkataraman V."/>
            <person name="Vinson J."/>
            <person name="Vo A."/>
            <person name="Wade C."/>
            <person name="Wang S."/>
            <person name="Wangchuk T."/>
            <person name="Wangdi T."/>
            <person name="Whittaker C."/>
            <person name="Wilkinson J."/>
            <person name="Wu Y."/>
            <person name="Wyman D."/>
            <person name="Yadav S."/>
            <person name="Yang S."/>
            <person name="Yang X."/>
            <person name="Yeager S."/>
            <person name="Yee E."/>
            <person name="Young G."/>
            <person name="Zainoun J."/>
            <person name="Zembeck L."/>
            <person name="Zimmer A."/>
            <person name="Zody M."/>
            <person name="Lander E."/>
        </authorList>
    </citation>
    <scope>NUCLEOTIDE SEQUENCE [LARGE SCALE GENOMIC DNA]</scope>
</reference>
<proteinExistence type="predicted"/>
<feature type="domain" description="Rap-GAP" evidence="3">
    <location>
        <begin position="1139"/>
        <end position="1418"/>
    </location>
</feature>
<dbReference type="Ensembl" id="ENSCSAVT00000019933.1">
    <property type="protein sequence ID" value="ENSCSAVP00000019720.1"/>
    <property type="gene ID" value="ENSCSAVG00000011562.1"/>
</dbReference>
<dbReference type="PANTHER" id="PTHR21344">
    <property type="entry name" value="RAL GTPASE-ACTIVATING PROTEIN SUBUNIT BETA"/>
    <property type="match status" value="1"/>
</dbReference>
<dbReference type="SUPFAM" id="SSF111347">
    <property type="entry name" value="Rap/Ran-GAP"/>
    <property type="match status" value="1"/>
</dbReference>
<feature type="compositionally biased region" description="Low complexity" evidence="2">
    <location>
        <begin position="399"/>
        <end position="422"/>
    </location>
</feature>
<dbReference type="PANTHER" id="PTHR21344:SF1">
    <property type="entry name" value="RAL GTPASE-ACTIVATING PROTEIN SUBUNIT BETA"/>
    <property type="match status" value="1"/>
</dbReference>
<evidence type="ECO:0000256" key="1">
    <source>
        <dbReference type="ARBA" id="ARBA00022468"/>
    </source>
</evidence>
<dbReference type="InterPro" id="IPR039930">
    <property type="entry name" value="RALGAPB"/>
</dbReference>
<evidence type="ECO:0000259" key="3">
    <source>
        <dbReference type="PROSITE" id="PS50085"/>
    </source>
</evidence>
<dbReference type="GO" id="GO:0005096">
    <property type="term" value="F:GTPase activator activity"/>
    <property type="evidence" value="ECO:0007669"/>
    <property type="project" value="UniProtKB-KW"/>
</dbReference>
<dbReference type="Proteomes" id="UP000007875">
    <property type="component" value="Unassembled WGS sequence"/>
</dbReference>
<dbReference type="GeneTree" id="ENSGT00700000104550"/>
<dbReference type="Pfam" id="PF20412">
    <property type="entry name" value="RALGAPB_N"/>
    <property type="match status" value="1"/>
</dbReference>
<feature type="region of interest" description="Disordered" evidence="2">
    <location>
        <begin position="374"/>
        <end position="432"/>
    </location>
</feature>
<dbReference type="Gene3D" id="3.40.50.11210">
    <property type="entry name" value="Rap/Ran-GAP"/>
    <property type="match status" value="1"/>
</dbReference>
<dbReference type="InterPro" id="IPR046859">
    <property type="entry name" value="RGPA/RALGAPB_N"/>
</dbReference>
<organism evidence="4 5">
    <name type="scientific">Ciona savignyi</name>
    <name type="common">Pacific transparent sea squirt</name>
    <dbReference type="NCBI Taxonomy" id="51511"/>
    <lineage>
        <taxon>Eukaryota</taxon>
        <taxon>Metazoa</taxon>
        <taxon>Chordata</taxon>
        <taxon>Tunicata</taxon>
        <taxon>Ascidiacea</taxon>
        <taxon>Phlebobranchia</taxon>
        <taxon>Cionidae</taxon>
        <taxon>Ciona</taxon>
    </lineage>
</organism>
<evidence type="ECO:0000313" key="4">
    <source>
        <dbReference type="Ensembl" id="ENSCSAVP00000019720.1"/>
    </source>
</evidence>